<dbReference type="EMBL" id="JXTB01000246">
    <property type="protein sequence ID" value="PON50383.1"/>
    <property type="molecule type" value="Genomic_DNA"/>
</dbReference>
<keyword evidence="1" id="KW-0812">Transmembrane</keyword>
<reference evidence="3" key="1">
    <citation type="submission" date="2016-06" db="EMBL/GenBank/DDBJ databases">
        <title>Parallel loss of symbiosis genes in relatives of nitrogen-fixing non-legume Parasponia.</title>
        <authorList>
            <person name="Van Velzen R."/>
            <person name="Holmer R."/>
            <person name="Bu F."/>
            <person name="Rutten L."/>
            <person name="Van Zeijl A."/>
            <person name="Liu W."/>
            <person name="Santuari L."/>
            <person name="Cao Q."/>
            <person name="Sharma T."/>
            <person name="Shen D."/>
            <person name="Roswanjaya Y."/>
            <person name="Wardhani T."/>
            <person name="Kalhor M.S."/>
            <person name="Jansen J."/>
            <person name="Van den Hoogen J."/>
            <person name="Gungor B."/>
            <person name="Hartog M."/>
            <person name="Hontelez J."/>
            <person name="Verver J."/>
            <person name="Yang W.-C."/>
            <person name="Schijlen E."/>
            <person name="Repin R."/>
            <person name="Schilthuizen M."/>
            <person name="Schranz E."/>
            <person name="Heidstra R."/>
            <person name="Miyata K."/>
            <person name="Fedorova E."/>
            <person name="Kohlen W."/>
            <person name="Bisseling T."/>
            <person name="Smit S."/>
            <person name="Geurts R."/>
        </authorList>
    </citation>
    <scope>NUCLEOTIDE SEQUENCE [LARGE SCALE GENOMIC DNA]</scope>
    <source>
        <strain evidence="3">cv. WU1-14</strain>
    </source>
</reference>
<comment type="caution">
    <text evidence="2">The sequence shown here is derived from an EMBL/GenBank/DDBJ whole genome shotgun (WGS) entry which is preliminary data.</text>
</comment>
<evidence type="ECO:0000256" key="1">
    <source>
        <dbReference type="SAM" id="Phobius"/>
    </source>
</evidence>
<feature type="non-terminal residue" evidence="2">
    <location>
        <position position="59"/>
    </location>
</feature>
<keyword evidence="3" id="KW-1185">Reference proteome</keyword>
<organism evidence="2 3">
    <name type="scientific">Parasponia andersonii</name>
    <name type="common">Sponia andersonii</name>
    <dbReference type="NCBI Taxonomy" id="3476"/>
    <lineage>
        <taxon>Eukaryota</taxon>
        <taxon>Viridiplantae</taxon>
        <taxon>Streptophyta</taxon>
        <taxon>Embryophyta</taxon>
        <taxon>Tracheophyta</taxon>
        <taxon>Spermatophyta</taxon>
        <taxon>Magnoliopsida</taxon>
        <taxon>eudicotyledons</taxon>
        <taxon>Gunneridae</taxon>
        <taxon>Pentapetalae</taxon>
        <taxon>rosids</taxon>
        <taxon>fabids</taxon>
        <taxon>Rosales</taxon>
        <taxon>Cannabaceae</taxon>
        <taxon>Parasponia</taxon>
    </lineage>
</organism>
<keyword evidence="1" id="KW-1133">Transmembrane helix</keyword>
<dbReference type="AlphaFoldDB" id="A0A2P5BNN9"/>
<sequence length="59" mass="7034">MGTHPAEYWKGFQILKIEPNKRIDSVMEWQWHLSLATDIFLGVFFTSLRVLIRCCNYTE</sequence>
<protein>
    <submittedName>
        <fullName evidence="2">Uncharacterized protein</fullName>
    </submittedName>
</protein>
<dbReference type="Proteomes" id="UP000237105">
    <property type="component" value="Unassembled WGS sequence"/>
</dbReference>
<accession>A0A2P5BNN9</accession>
<proteinExistence type="predicted"/>
<keyword evidence="1" id="KW-0472">Membrane</keyword>
<name>A0A2P5BNN9_PARAD</name>
<gene>
    <name evidence="2" type="ORF">PanWU01x14_223550</name>
</gene>
<evidence type="ECO:0000313" key="2">
    <source>
        <dbReference type="EMBL" id="PON50383.1"/>
    </source>
</evidence>
<evidence type="ECO:0000313" key="3">
    <source>
        <dbReference type="Proteomes" id="UP000237105"/>
    </source>
</evidence>
<feature type="transmembrane region" description="Helical" evidence="1">
    <location>
        <begin position="29"/>
        <end position="52"/>
    </location>
</feature>